<feature type="chain" id="PRO_5004575336" evidence="1">
    <location>
        <begin position="22"/>
        <end position="500"/>
    </location>
</feature>
<protein>
    <submittedName>
        <fullName evidence="2">Putative secreted protein</fullName>
    </submittedName>
</protein>
<dbReference type="VEuPathDB" id="VectorBase:AAQUA_011835"/>
<reference evidence="2" key="1">
    <citation type="submission" date="2013-07" db="EMBL/GenBank/DDBJ databases">
        <title>Transcriptome sequencing and developmental regulation of gene expression in Anopheles aquasalis.</title>
        <authorList>
            <consortium name="Brazilian Malaria Network (MCT/CNPq/MS/SCTIE/DECIT/PRONEX 555648/2009-5) and Research Network on Bioactive Molecules from Arthropod Vectors (NAP-MOBIARVE"/>
            <consortium name="University of Sao Paulo)"/>
            <person name="Marinotti O."/>
            <person name="Ribeiro J.M.C."/>
            <person name="Costa-da-Silva A.L."/>
            <person name="Silva M.C.P."/>
            <person name="Lopes A.R."/>
            <person name="Barros M.S."/>
            <person name="Sa-Nunes A."/>
            <person name="Konjin B.B."/>
            <person name="Carvalho E."/>
            <person name="Suesdek L."/>
            <person name="Silva-Neto M.A.C."/>
            <person name="Capurro M.L."/>
        </authorList>
    </citation>
    <scope>NUCLEOTIDE SEQUENCE</scope>
    <source>
        <tissue evidence="2">Whole body</tissue>
    </source>
</reference>
<sequence>NMKATLFSLTLLGAVLQSVWAIPRPDLGIKGVVPAASDIGSTAINLLKNRLNRLDNNFVNLTSGYTRIDDMNAALQSIGTAVLTKGGSLANALAVLSSSTTGPVATAFGLVYTELDNFQLLVNGSSLTTEIETLANNTYPDTSIIVDIGDAFGGVNSTLIDLRSALQALEANVQSAQTAAGNAPTVSSTIIRTKIPTRSVTAVTAQVRNLYARIPSLGEIIDSTIRQLQTADDFIIATKLEGERVTGGYSIDLVAYQDNLEQVKSDYYTELSTQAGFAPANQLENITNDLSAFYANSTIDEAIAGLNSTFNSLAGTIFDAFFTTYNTSLGSLVTDMDTDFATMLCDPLREAVQVLINNGVDSAFCFEKYSNFLFNVIGETLDDIDVCFQNELLRLFHLQDVLGKIGVQLSYNVEDLLANLQVCLALPAAAQAGCFDAIDNYYSALDSETTLLVGSVSEIVNFETVASMNRLGACIKIVFPAKAAMAAFYSSETTNCYNRV</sequence>
<proteinExistence type="evidence at transcript level"/>
<name>T1E9N7_ANOAQ</name>
<evidence type="ECO:0000313" key="2">
    <source>
        <dbReference type="EMBL" id="JAB00419.1"/>
    </source>
</evidence>
<feature type="signal peptide" evidence="1">
    <location>
        <begin position="1"/>
        <end position="21"/>
    </location>
</feature>
<dbReference type="AlphaFoldDB" id="T1E9N7"/>
<evidence type="ECO:0000256" key="1">
    <source>
        <dbReference type="SAM" id="SignalP"/>
    </source>
</evidence>
<organism evidence="2">
    <name type="scientific">Anopheles aquasalis</name>
    <name type="common">Malaria mosquito</name>
    <dbReference type="NCBI Taxonomy" id="42839"/>
    <lineage>
        <taxon>Eukaryota</taxon>
        <taxon>Metazoa</taxon>
        <taxon>Ecdysozoa</taxon>
        <taxon>Arthropoda</taxon>
        <taxon>Hexapoda</taxon>
        <taxon>Insecta</taxon>
        <taxon>Pterygota</taxon>
        <taxon>Neoptera</taxon>
        <taxon>Endopterygota</taxon>
        <taxon>Diptera</taxon>
        <taxon>Nematocera</taxon>
        <taxon>Culicoidea</taxon>
        <taxon>Culicidae</taxon>
        <taxon>Anophelinae</taxon>
        <taxon>Anopheles</taxon>
    </lineage>
</organism>
<accession>T1E9N7</accession>
<dbReference type="EMBL" id="GAMD01001172">
    <property type="protein sequence ID" value="JAB00419.1"/>
    <property type="molecule type" value="mRNA"/>
</dbReference>
<feature type="non-terminal residue" evidence="2">
    <location>
        <position position="1"/>
    </location>
</feature>
<keyword evidence="1" id="KW-0732">Signal</keyword>